<evidence type="ECO:0000313" key="2">
    <source>
        <dbReference type="Proteomes" id="UP000789366"/>
    </source>
</evidence>
<keyword evidence="2" id="KW-1185">Reference proteome</keyword>
<comment type="caution">
    <text evidence="1">The sequence shown here is derived from an EMBL/GenBank/DDBJ whole genome shotgun (WGS) entry which is preliminary data.</text>
</comment>
<name>A0ACA9ND87_9GLOM</name>
<dbReference type="Proteomes" id="UP000789366">
    <property type="component" value="Unassembled WGS sequence"/>
</dbReference>
<organism evidence="1 2">
    <name type="scientific">Cetraspora pellucida</name>
    <dbReference type="NCBI Taxonomy" id="1433469"/>
    <lineage>
        <taxon>Eukaryota</taxon>
        <taxon>Fungi</taxon>
        <taxon>Fungi incertae sedis</taxon>
        <taxon>Mucoromycota</taxon>
        <taxon>Glomeromycotina</taxon>
        <taxon>Glomeromycetes</taxon>
        <taxon>Diversisporales</taxon>
        <taxon>Gigasporaceae</taxon>
        <taxon>Cetraspora</taxon>
    </lineage>
</organism>
<accession>A0ACA9ND87</accession>
<reference evidence="1" key="1">
    <citation type="submission" date="2021-06" db="EMBL/GenBank/DDBJ databases">
        <authorList>
            <person name="Kallberg Y."/>
            <person name="Tangrot J."/>
            <person name="Rosling A."/>
        </authorList>
    </citation>
    <scope>NUCLEOTIDE SEQUENCE</scope>
    <source>
        <strain evidence="1">28 12/20/2015</strain>
    </source>
</reference>
<dbReference type="EMBL" id="CAJVPW010013967">
    <property type="protein sequence ID" value="CAG8650041.1"/>
    <property type="molecule type" value="Genomic_DNA"/>
</dbReference>
<evidence type="ECO:0000313" key="1">
    <source>
        <dbReference type="EMBL" id="CAG8650041.1"/>
    </source>
</evidence>
<proteinExistence type="predicted"/>
<protein>
    <submittedName>
        <fullName evidence="1">1902_t:CDS:1</fullName>
    </submittedName>
</protein>
<sequence>MSDNMFFEINTSYNNMFFKLTEDTTNELAKIEIVNNMSFAIAKTKMSNYELENPEITNRETYARQMAAETMKHAEE</sequence>
<gene>
    <name evidence="1" type="ORF">SPELUC_LOCUS8881</name>
</gene>